<gene>
    <name evidence="11" type="ORF">SAMN05444273_103483</name>
</gene>
<dbReference type="InterPro" id="IPR002872">
    <property type="entry name" value="Proline_DH_dom"/>
</dbReference>
<dbReference type="Gene3D" id="3.40.309.10">
    <property type="entry name" value="Aldehyde Dehydrogenase, Chain A, domain 2"/>
    <property type="match status" value="1"/>
</dbReference>
<feature type="domain" description="Proline dehydrogenase" evidence="8">
    <location>
        <begin position="182"/>
        <end position="474"/>
    </location>
</feature>
<dbReference type="InterPro" id="IPR005933">
    <property type="entry name" value="PutA_C"/>
</dbReference>
<dbReference type="GO" id="GO:0004657">
    <property type="term" value="F:proline dehydrogenase activity"/>
    <property type="evidence" value="ECO:0007669"/>
    <property type="project" value="UniProtKB-UniRule"/>
</dbReference>
<dbReference type="GO" id="GO:0003700">
    <property type="term" value="F:DNA-binding transcription factor activity"/>
    <property type="evidence" value="ECO:0007669"/>
    <property type="project" value="InterPro"/>
</dbReference>
<evidence type="ECO:0000259" key="9">
    <source>
        <dbReference type="Pfam" id="PF14850"/>
    </source>
</evidence>
<dbReference type="InterPro" id="IPR015590">
    <property type="entry name" value="Aldehyde_DH_dom"/>
</dbReference>
<feature type="active site" evidence="6">
    <location>
        <position position="765"/>
    </location>
</feature>
<dbReference type="SUPFAM" id="SSF53720">
    <property type="entry name" value="ALDH-like"/>
    <property type="match status" value="1"/>
</dbReference>
<keyword evidence="5" id="KW-0678">Repressor</keyword>
<dbReference type="Pfam" id="PF01619">
    <property type="entry name" value="Pro_dh"/>
    <property type="match status" value="1"/>
</dbReference>
<dbReference type="FunFam" id="3.40.309.10:FF:000005">
    <property type="entry name" value="1-pyrroline-5-carboxylate dehydrogenase 1"/>
    <property type="match status" value="1"/>
</dbReference>
<dbReference type="NCBIfam" id="TIGR01238">
    <property type="entry name" value="D1pyr5carbox3"/>
    <property type="match status" value="1"/>
</dbReference>
<keyword evidence="3 5" id="KW-0520">NAD</keyword>
<keyword evidence="2 5" id="KW-0560">Oxidoreductase</keyword>
<dbReference type="Gene3D" id="1.20.5.460">
    <property type="entry name" value="Single helix bin"/>
    <property type="match status" value="1"/>
</dbReference>
<dbReference type="InterPro" id="IPR041349">
    <property type="entry name" value="PRODH"/>
</dbReference>
<dbReference type="InterPro" id="IPR050485">
    <property type="entry name" value="Proline_metab_enzyme"/>
</dbReference>
<dbReference type="InterPro" id="IPR016161">
    <property type="entry name" value="Ald_DH/histidinol_DH"/>
</dbReference>
<dbReference type="UniPathway" id="UPA00261">
    <property type="reaction ID" value="UER00373"/>
</dbReference>
<dbReference type="AlphaFoldDB" id="A0A1M4YAU7"/>
<dbReference type="PANTHER" id="PTHR42862:SF1">
    <property type="entry name" value="DELTA-1-PYRROLINE-5-CARBOXYLATE DEHYDROGENASE 2, ISOFORM A-RELATED"/>
    <property type="match status" value="1"/>
</dbReference>
<feature type="active site" evidence="6">
    <location>
        <position position="799"/>
    </location>
</feature>
<dbReference type="EMBL" id="FQUV01000003">
    <property type="protein sequence ID" value="SHF02921.1"/>
    <property type="molecule type" value="Genomic_DNA"/>
</dbReference>
<dbReference type="GO" id="GO:0010133">
    <property type="term" value="P:L-proline catabolic process to L-glutamate"/>
    <property type="evidence" value="ECO:0007669"/>
    <property type="project" value="UniProtKB-UniRule"/>
</dbReference>
<evidence type="ECO:0000256" key="5">
    <source>
        <dbReference type="PIRNR" id="PIRNR000197"/>
    </source>
</evidence>
<evidence type="ECO:0000259" key="10">
    <source>
        <dbReference type="Pfam" id="PF18327"/>
    </source>
</evidence>
<sequence>MPRETAVDLRREMRAHMLPDERDVLDQLVLTANLSKADRDRIAASGSQLVEKIRSSAKPGLMEVFLAEYGLSTDEGVALMCLAEALLRVPDADTMDALIEDKIAPSDWGRHLGHSASPLVNASTWALMLTGKVLEEDTRGIAGQVRGMVKRLGEPVIRTAVARVMKEMGRQFVLGETISKAMTRAETRQDEGYTYSYDMLGEAARTDADAMGYFDAYHNAIEAITKAATHGDIRSNPGISVKLSALYPRYEAPQKDGVMQVLLPRLSQLCRLAAKGGVGLNIDAEEADRLDLSLDVIEAALSDEALQGWDGFGVVVQAYGPRASFVIDWLYALATRLDRRIMVRLVKGAYWDTEIKRAQVMGLNGFPVFTHKQATDVSYIANARKLLSLTDRIYPQFATHNAHTVAAILDMAGDKDTFEFQRLHGMGERLHDIVLRREKTRCRIYAPVGAHRDLLAYLVRRLLENGANSSFVNQIVDEDVPASEVASDPFEEIQGLTFPAVTLPCDIFPGRRNSQGWDWTDPRDMDEINTARNNFREGQSKAAPLIVSTKAGTDQRNIHAPAAPEDHVGTVHLASAEDAVAAVKAALPWSAPAPDRAAVLLKAADLYEANIGQIFALLAREAGKTMPDCIGEVREAVDFLRYYAGEAGKLTGEARGRFVCISPWNFPLAIFTGQIAAALAAGNAVLAKPAEQTPLIAHLATSLLHEAGVPQEVLQLLPGGGDVGAELTAQQLVDGVCFTGSTATAMRIHQSLAQHGNAAAPLVAETGGLNAMIVDSTALPEQVTRDIVASAFQSAGQRCSALRCVYVQEDVAEGLIEMVRGAMDALQVGDPWDVSTDVGPIIDAAAREKIAGYIEAARAEGRVLHEGQAPSNGTFIAPTMLRVDGIAQMKEEIFGPVLHVATFKAHQLDDVIDQINATGYGLTFGLHSRIDDRVQSVVDRVHAGNVYVNRNQIGAVVGSQPFGGEGLSGTGPKAGGPLYLTKFTRSNGAPALPDTLDMPGPTGETNRLSMAPRAPFLCLGPDHAAQLKAVAQAGGMGLHGDVKNVASAGDIAGVLWWGDAETARDLRQVLASRDGPILQLITEVPRPCDTLAERHVCIDTTASGGNAALLAEVGA</sequence>
<dbReference type="NCBIfam" id="NF008869">
    <property type="entry name" value="PRK11904.1"/>
    <property type="match status" value="1"/>
</dbReference>
<evidence type="ECO:0000256" key="1">
    <source>
        <dbReference type="ARBA" id="ARBA00004786"/>
    </source>
</evidence>
<dbReference type="InterPro" id="IPR016162">
    <property type="entry name" value="Ald_DH_N"/>
</dbReference>
<dbReference type="InterPro" id="IPR024089">
    <property type="entry name" value="PRODH_PutA_dom_I/II"/>
</dbReference>
<evidence type="ECO:0000256" key="2">
    <source>
        <dbReference type="ARBA" id="ARBA00023002"/>
    </source>
</evidence>
<comment type="cofactor">
    <cofactor evidence="5">
        <name>FAD</name>
        <dbReference type="ChEBI" id="CHEBI:57692"/>
    </cofactor>
</comment>
<organism evidence="11 12">
    <name type="scientific">Litoreibacter ascidiaceicola</name>
    <dbReference type="NCBI Taxonomy" id="1486859"/>
    <lineage>
        <taxon>Bacteria</taxon>
        <taxon>Pseudomonadati</taxon>
        <taxon>Pseudomonadota</taxon>
        <taxon>Alphaproteobacteria</taxon>
        <taxon>Rhodobacterales</taxon>
        <taxon>Roseobacteraceae</taxon>
        <taxon>Litoreibacter</taxon>
    </lineage>
</organism>
<dbReference type="GO" id="GO:0009898">
    <property type="term" value="C:cytoplasmic side of plasma membrane"/>
    <property type="evidence" value="ECO:0007669"/>
    <property type="project" value="TreeGrafter"/>
</dbReference>
<dbReference type="Gene3D" id="3.40.605.10">
    <property type="entry name" value="Aldehyde Dehydrogenase, Chain A, domain 1"/>
    <property type="match status" value="1"/>
</dbReference>
<evidence type="ECO:0000259" key="8">
    <source>
        <dbReference type="Pfam" id="PF01619"/>
    </source>
</evidence>
<name>A0A1M4YAU7_9RHOB</name>
<keyword evidence="5" id="KW-0642">Proline metabolism</keyword>
<dbReference type="STRING" id="1486859.SAMN05444273_103483"/>
<feature type="domain" description="Proline dehydrogenase PutA" evidence="9">
    <location>
        <begin position="62"/>
        <end position="172"/>
    </location>
</feature>
<feature type="domain" description="Aldehyde dehydrogenase" evidence="7">
    <location>
        <begin position="556"/>
        <end position="985"/>
    </location>
</feature>
<comment type="similarity">
    <text evidence="5">In the C-terminal section; belongs to the aldehyde dehydrogenase family.</text>
</comment>
<dbReference type="GO" id="GO:0003677">
    <property type="term" value="F:DNA binding"/>
    <property type="evidence" value="ECO:0007669"/>
    <property type="project" value="UniProtKB-KW"/>
</dbReference>
<comment type="function">
    <text evidence="5">Oxidizes proline to glutamate for use as a carbon and nitrogen source.</text>
</comment>
<evidence type="ECO:0000313" key="11">
    <source>
        <dbReference type="EMBL" id="SHF02921.1"/>
    </source>
</evidence>
<dbReference type="InterPro" id="IPR029041">
    <property type="entry name" value="FAD-linked_oxidoreductase-like"/>
</dbReference>
<keyword evidence="12" id="KW-1185">Reference proteome</keyword>
<dbReference type="Pfam" id="PF14850">
    <property type="entry name" value="Pro_dh-DNA_bdg"/>
    <property type="match status" value="1"/>
</dbReference>
<keyword evidence="5" id="KW-0285">Flavoprotein</keyword>
<evidence type="ECO:0000313" key="12">
    <source>
        <dbReference type="Proteomes" id="UP000184144"/>
    </source>
</evidence>
<dbReference type="PANTHER" id="PTHR42862">
    <property type="entry name" value="DELTA-1-PYRROLINE-5-CARBOXYLATE DEHYDROGENASE 1, ISOFORM A-RELATED"/>
    <property type="match status" value="1"/>
</dbReference>
<evidence type="ECO:0000259" key="7">
    <source>
        <dbReference type="Pfam" id="PF00171"/>
    </source>
</evidence>
<dbReference type="PROSITE" id="PS00070">
    <property type="entry name" value="ALDEHYDE_DEHYDR_CYS"/>
    <property type="match status" value="1"/>
</dbReference>
<dbReference type="InterPro" id="IPR016160">
    <property type="entry name" value="Ald_DH_CS_CYS"/>
</dbReference>
<evidence type="ECO:0000256" key="6">
    <source>
        <dbReference type="PIRSR" id="PIRSR000197-1"/>
    </source>
</evidence>
<dbReference type="Gene3D" id="3.20.20.220">
    <property type="match status" value="1"/>
</dbReference>
<dbReference type="SUPFAM" id="SSF81935">
    <property type="entry name" value="N-terminal domain of bifunctional PutA protein"/>
    <property type="match status" value="1"/>
</dbReference>
<dbReference type="SUPFAM" id="SSF51730">
    <property type="entry name" value="FAD-linked oxidoreductase"/>
    <property type="match status" value="1"/>
</dbReference>
<dbReference type="EC" id="1.2.1.88" evidence="5"/>
<comment type="pathway">
    <text evidence="5">Amino-acid degradation; L-proline degradation into L-glutamate; L-glutamate from L-proline: step 1/2.</text>
</comment>
<dbReference type="OrthoDB" id="9812625at2"/>
<dbReference type="EC" id="1.5.5.2" evidence="5"/>
<dbReference type="Proteomes" id="UP000184144">
    <property type="component" value="Unassembled WGS sequence"/>
</dbReference>
<keyword evidence="5" id="KW-0238">DNA-binding</keyword>
<comment type="pathway">
    <text evidence="1 5">Amino-acid degradation; L-proline degradation into L-glutamate; L-glutamate from L-proline: step 2/2.</text>
</comment>
<evidence type="ECO:0000256" key="4">
    <source>
        <dbReference type="ARBA" id="ARBA00048142"/>
    </source>
</evidence>
<keyword evidence="5" id="KW-0804">Transcription</keyword>
<dbReference type="InterPro" id="IPR016163">
    <property type="entry name" value="Ald_DH_C"/>
</dbReference>
<dbReference type="InterPro" id="IPR024082">
    <property type="entry name" value="PRODH_PutA_dom_II"/>
</dbReference>
<dbReference type="Pfam" id="PF00171">
    <property type="entry name" value="Aldedh"/>
    <property type="match status" value="1"/>
</dbReference>
<dbReference type="GO" id="GO:0003842">
    <property type="term" value="F:L-glutamate gamma-semialdehyde dehydrogenase activity"/>
    <property type="evidence" value="ECO:0007669"/>
    <property type="project" value="UniProtKB-UniRule"/>
</dbReference>
<comment type="catalytic activity">
    <reaction evidence="5">
        <text>L-proline + a quinone = (S)-1-pyrroline-5-carboxylate + a quinol + H(+)</text>
        <dbReference type="Rhea" id="RHEA:23784"/>
        <dbReference type="ChEBI" id="CHEBI:15378"/>
        <dbReference type="ChEBI" id="CHEBI:17388"/>
        <dbReference type="ChEBI" id="CHEBI:24646"/>
        <dbReference type="ChEBI" id="CHEBI:60039"/>
        <dbReference type="ChEBI" id="CHEBI:132124"/>
        <dbReference type="EC" id="1.5.5.2"/>
    </reaction>
</comment>
<reference evidence="12" key="1">
    <citation type="submission" date="2016-11" db="EMBL/GenBank/DDBJ databases">
        <authorList>
            <person name="Varghese N."/>
            <person name="Submissions S."/>
        </authorList>
    </citation>
    <scope>NUCLEOTIDE SEQUENCE [LARGE SCALE GENOMIC DNA]</scope>
    <source>
        <strain evidence="12">DSM 100566</strain>
    </source>
</reference>
<feature type="domain" description="Proline utilization A proline dehydrogenase N-terminal" evidence="10">
    <location>
        <begin position="9"/>
        <end position="54"/>
    </location>
</feature>
<dbReference type="InterPro" id="IPR025703">
    <property type="entry name" value="Bifunct_PutA"/>
</dbReference>
<dbReference type="Pfam" id="PF18327">
    <property type="entry name" value="PRODH"/>
    <property type="match status" value="1"/>
</dbReference>
<accession>A0A1M4YAU7</accession>
<comment type="catalytic activity">
    <reaction evidence="4 5">
        <text>L-glutamate 5-semialdehyde + NAD(+) + H2O = L-glutamate + NADH + 2 H(+)</text>
        <dbReference type="Rhea" id="RHEA:30235"/>
        <dbReference type="ChEBI" id="CHEBI:15377"/>
        <dbReference type="ChEBI" id="CHEBI:15378"/>
        <dbReference type="ChEBI" id="CHEBI:29985"/>
        <dbReference type="ChEBI" id="CHEBI:57540"/>
        <dbReference type="ChEBI" id="CHEBI:57945"/>
        <dbReference type="ChEBI" id="CHEBI:58066"/>
        <dbReference type="EC" id="1.2.1.88"/>
    </reaction>
</comment>
<evidence type="ECO:0000256" key="3">
    <source>
        <dbReference type="ARBA" id="ARBA00023027"/>
    </source>
</evidence>
<dbReference type="PIRSF" id="PIRSF000197">
    <property type="entry name" value="Bifunct_PutA"/>
    <property type="match status" value="1"/>
</dbReference>
<keyword evidence="5" id="KW-0805">Transcription regulation</keyword>
<protein>
    <recommendedName>
        <fullName evidence="5">Bifunctional protein PutA</fullName>
    </recommendedName>
    <domain>
        <recommendedName>
            <fullName evidence="5">Proline dehydrogenase</fullName>
            <ecNumber evidence="5">1.5.5.2</ecNumber>
        </recommendedName>
        <alternativeName>
            <fullName evidence="5">Proline oxidase</fullName>
        </alternativeName>
    </domain>
    <domain>
        <recommendedName>
            <fullName evidence="5">Delta-1-pyrroline-5-carboxylate dehydrogenase</fullName>
            <shortName evidence="5">P5C dehydrogenase</shortName>
            <ecNumber evidence="5">1.2.1.88</ecNumber>
        </recommendedName>
        <alternativeName>
            <fullName evidence="5">L-glutamate gamma-semialdehyde dehydrogenase</fullName>
        </alternativeName>
    </domain>
</protein>
<proteinExistence type="inferred from homology"/>
<keyword evidence="5" id="KW-0274">FAD</keyword>
<dbReference type="RefSeq" id="WP_073142773.1">
    <property type="nucleotide sequence ID" value="NZ_FQUV01000003.1"/>
</dbReference>
<comment type="similarity">
    <text evidence="5">In the N-terminal section; belongs to the proline dehydrogenase family.</text>
</comment>